<dbReference type="OrthoDB" id="3648506at2759"/>
<dbReference type="STRING" id="113226.A0A139I1K0"/>
<keyword evidence="2" id="KW-1185">Reference proteome</keyword>
<name>A0A139I1K0_9PEZI</name>
<reference evidence="1 2" key="1">
    <citation type="submission" date="2015-07" db="EMBL/GenBank/DDBJ databases">
        <title>Comparative genomics of the Sigatoka disease complex on banana suggests a link between parallel evolutionary changes in Pseudocercospora fijiensis and Pseudocercospora eumusae and increased virulence on the banana host.</title>
        <authorList>
            <person name="Chang T.-C."/>
            <person name="Salvucci A."/>
            <person name="Crous P.W."/>
            <person name="Stergiopoulos I."/>
        </authorList>
    </citation>
    <scope>NUCLEOTIDE SEQUENCE [LARGE SCALE GENOMIC DNA]</scope>
    <source>
        <strain evidence="1 2">CBS 116634</strain>
    </source>
</reference>
<dbReference type="Proteomes" id="UP000073492">
    <property type="component" value="Unassembled WGS sequence"/>
</dbReference>
<gene>
    <name evidence="1" type="ORF">AC579_7056</name>
</gene>
<accession>A0A139I1K0</accession>
<organism evidence="1 2">
    <name type="scientific">Pseudocercospora musae</name>
    <dbReference type="NCBI Taxonomy" id="113226"/>
    <lineage>
        <taxon>Eukaryota</taxon>
        <taxon>Fungi</taxon>
        <taxon>Dikarya</taxon>
        <taxon>Ascomycota</taxon>
        <taxon>Pezizomycotina</taxon>
        <taxon>Dothideomycetes</taxon>
        <taxon>Dothideomycetidae</taxon>
        <taxon>Mycosphaerellales</taxon>
        <taxon>Mycosphaerellaceae</taxon>
        <taxon>Pseudocercospora</taxon>
    </lineage>
</organism>
<comment type="caution">
    <text evidence="1">The sequence shown here is derived from an EMBL/GenBank/DDBJ whole genome shotgun (WGS) entry which is preliminary data.</text>
</comment>
<dbReference type="AlphaFoldDB" id="A0A139I1K0"/>
<proteinExistence type="predicted"/>
<protein>
    <submittedName>
        <fullName evidence="1">Uncharacterized protein</fullName>
    </submittedName>
</protein>
<evidence type="ECO:0000313" key="1">
    <source>
        <dbReference type="EMBL" id="KXT08585.1"/>
    </source>
</evidence>
<dbReference type="EMBL" id="LFZO01000426">
    <property type="protein sequence ID" value="KXT08585.1"/>
    <property type="molecule type" value="Genomic_DNA"/>
</dbReference>
<evidence type="ECO:0000313" key="2">
    <source>
        <dbReference type="Proteomes" id="UP000073492"/>
    </source>
</evidence>
<sequence length="205" mass="23696">MNSDVFFDRLQDVSEIRHRSAISQSGGSDFQPKRRHLEQWHQRLPFELQYAWPMSIAVWELHASYLSSHMILWVVARDRCQQKPDSKLDTPIQRDEVSRMAEESLYKGIHQSAQILSDFRSRYGLKITRPFLLVTASILVLDPKLTDSTLISSNHATEFEGSIRDSHTAFDEFFRCPLGTGMEVMIARGIARMVYHTALSQKNRV</sequence>